<evidence type="ECO:0000313" key="4">
    <source>
        <dbReference type="Proteomes" id="UP000054307"/>
    </source>
</evidence>
<dbReference type="EMBL" id="LGEQ01000043">
    <property type="protein sequence ID" value="KUJ92901.1"/>
    <property type="molecule type" value="Genomic_DNA"/>
</dbReference>
<evidence type="ECO:0000313" key="1">
    <source>
        <dbReference type="EMBL" id="KUJ92901.1"/>
    </source>
</evidence>
<dbReference type="InterPro" id="IPR010157">
    <property type="entry name" value="CRISPR-assoc_Cas5"/>
</dbReference>
<evidence type="ECO:0008006" key="5">
    <source>
        <dbReference type="Google" id="ProtNLM"/>
    </source>
</evidence>
<proteinExistence type="predicted"/>
<dbReference type="AlphaFoldDB" id="A0A101DC88"/>
<gene>
    <name evidence="1" type="ORF">XD40_1907</name>
    <name evidence="2" type="ORF">XD48_1430</name>
</gene>
<evidence type="ECO:0000313" key="3">
    <source>
        <dbReference type="Proteomes" id="UP000054015"/>
    </source>
</evidence>
<organism evidence="1 4">
    <name type="scientific">Archaeoglobus fulgidus</name>
    <dbReference type="NCBI Taxonomy" id="2234"/>
    <lineage>
        <taxon>Archaea</taxon>
        <taxon>Methanobacteriati</taxon>
        <taxon>Methanobacteriota</taxon>
        <taxon>Archaeoglobi</taxon>
        <taxon>Archaeoglobales</taxon>
        <taxon>Archaeoglobaceae</taxon>
        <taxon>Archaeoglobus</taxon>
    </lineage>
</organism>
<sequence>MSFDNLAKVLAVLVAEQGSYTYVDKLGYVPSKDLAVFYLKEALRDLHSIQQKEKFENEKARELAGKIDYERVEKELEDIAKTDERKELREKTSLIAAKALALSAKLGGGSGE</sequence>
<accession>A0A101DC88</accession>
<dbReference type="Gene3D" id="1.20.120.1610">
    <property type="match status" value="1"/>
</dbReference>
<protein>
    <recommendedName>
        <fullName evidence="5">Type I-A CRISPR-associated protein Csa5</fullName>
    </recommendedName>
</protein>
<name>A0A101DC88_ARCFL</name>
<dbReference type="NCBIfam" id="TIGR01878">
    <property type="entry name" value="cas_Csa5"/>
    <property type="match status" value="1"/>
</dbReference>
<dbReference type="PATRIC" id="fig|2234.6.peg.618"/>
<reference evidence="1" key="1">
    <citation type="journal article" date="2015" name="MBio">
        <title>Genome-resolved metagenomic analysis reveals roles for candidate phyla and other microbial community members in biogeochemical transformations in oil reservoirs.</title>
        <authorList>
            <person name="Hu P."/>
            <person name="Tom L."/>
            <person name="Singh A."/>
            <person name="Thomas B.C."/>
            <person name="Baker B.J."/>
            <person name="Piceno Y.M."/>
            <person name="Andersen G.L."/>
            <person name="Banfield J.F."/>
        </authorList>
    </citation>
    <scope>NUCLEOTIDE SEQUENCE [LARGE SCALE GENOMIC DNA]</scope>
    <source>
        <strain evidence="2">49_2300</strain>
        <strain evidence="1">49_95</strain>
    </source>
</reference>
<reference evidence="3 4" key="2">
    <citation type="journal article" date="2015" name="MBio">
        <title>Genome-Resolved Metagenomic Analysis Reveals Roles for Candidate Phyla and Other Microbial Community Members in Biogeochemical Transformations in Oil Reservoirs.</title>
        <authorList>
            <person name="Hu P."/>
            <person name="Tom L."/>
            <person name="Singh A."/>
            <person name="Thomas B.C."/>
            <person name="Baker B.J."/>
            <person name="Piceno Y.M."/>
            <person name="Andersen G.L."/>
            <person name="Banfield J.F."/>
        </authorList>
    </citation>
    <scope>NUCLEOTIDE SEQUENCE [LARGE SCALE GENOMIC DNA]</scope>
</reference>
<dbReference type="Proteomes" id="UP000054015">
    <property type="component" value="Unassembled WGS sequence"/>
</dbReference>
<comment type="caution">
    <text evidence="1">The sequence shown here is derived from an EMBL/GenBank/DDBJ whole genome shotgun (WGS) entry which is preliminary data.</text>
</comment>
<dbReference type="Proteomes" id="UP000054307">
    <property type="component" value="Unassembled WGS sequence"/>
</dbReference>
<evidence type="ECO:0000313" key="2">
    <source>
        <dbReference type="EMBL" id="KUK06333.1"/>
    </source>
</evidence>
<dbReference type="EMBL" id="LGEX01000040">
    <property type="protein sequence ID" value="KUK06333.1"/>
    <property type="molecule type" value="Genomic_DNA"/>
</dbReference>